<evidence type="ECO:0000259" key="6">
    <source>
        <dbReference type="Pfam" id="PF04893"/>
    </source>
</evidence>
<feature type="transmembrane region" description="Helical" evidence="5">
    <location>
        <begin position="65"/>
        <end position="88"/>
    </location>
</feature>
<organism evidence="7 8">
    <name type="scientific">Thermoproteota archaeon</name>
    <dbReference type="NCBI Taxonomy" id="2056631"/>
    <lineage>
        <taxon>Archaea</taxon>
        <taxon>Thermoproteota</taxon>
    </lineage>
</organism>
<comment type="caution">
    <text evidence="7">The sequence shown here is derived from an EMBL/GenBank/DDBJ whole genome shotgun (WGS) entry which is preliminary data.</text>
</comment>
<dbReference type="EMBL" id="QMQV01000233">
    <property type="protein sequence ID" value="RLE45730.1"/>
    <property type="molecule type" value="Genomic_DNA"/>
</dbReference>
<protein>
    <recommendedName>
        <fullName evidence="6">Yip1 domain-containing protein</fullName>
    </recommendedName>
</protein>
<accession>A0A497EJT4</accession>
<evidence type="ECO:0000256" key="2">
    <source>
        <dbReference type="ARBA" id="ARBA00022692"/>
    </source>
</evidence>
<proteinExistence type="predicted"/>
<sequence length="212" mass="22970">MELITNPDAFLERQKDIKFAISLAVVLVAAILSAITAYFSSAAMSEAMKDLLLQQGFSEEESKTLAQVTLYVGIISAFVMTFVVWAVVSLMLHGISGLFGGVGSFKTLLKLVAFSYIPSIILSPVNMYFSYEFGQIIEKYGVLEGIKAGETVAASTGLIGVAVLLWQYMYWTFAVKNAEDLPLKKAAICAAIPLVVMLAISLLSLYRSLATL</sequence>
<feature type="domain" description="Yip1" evidence="6">
    <location>
        <begin position="2"/>
        <end position="200"/>
    </location>
</feature>
<reference evidence="7 8" key="1">
    <citation type="submission" date="2018-06" db="EMBL/GenBank/DDBJ databases">
        <title>Extensive metabolic versatility and redundancy in microbially diverse, dynamic hydrothermal sediments.</title>
        <authorList>
            <person name="Dombrowski N."/>
            <person name="Teske A."/>
            <person name="Baker B.J."/>
        </authorList>
    </citation>
    <scope>NUCLEOTIDE SEQUENCE [LARGE SCALE GENOMIC DNA]</scope>
    <source>
        <strain evidence="7">B66_G16</strain>
    </source>
</reference>
<keyword evidence="4 5" id="KW-0472">Membrane</keyword>
<evidence type="ECO:0000313" key="7">
    <source>
        <dbReference type="EMBL" id="RLE45730.1"/>
    </source>
</evidence>
<evidence type="ECO:0000256" key="1">
    <source>
        <dbReference type="ARBA" id="ARBA00004141"/>
    </source>
</evidence>
<gene>
    <name evidence="7" type="ORF">DRJ31_10870</name>
</gene>
<keyword evidence="2 5" id="KW-0812">Transmembrane</keyword>
<dbReference type="AlphaFoldDB" id="A0A497EJT4"/>
<comment type="subcellular location">
    <subcellularLocation>
        <location evidence="1">Membrane</location>
        <topology evidence="1">Multi-pass membrane protein</topology>
    </subcellularLocation>
</comment>
<dbReference type="Proteomes" id="UP000278475">
    <property type="component" value="Unassembled WGS sequence"/>
</dbReference>
<dbReference type="InterPro" id="IPR006977">
    <property type="entry name" value="Yip1_dom"/>
</dbReference>
<dbReference type="GO" id="GO:0016020">
    <property type="term" value="C:membrane"/>
    <property type="evidence" value="ECO:0007669"/>
    <property type="project" value="UniProtKB-SubCell"/>
</dbReference>
<name>A0A497EJT4_9CREN</name>
<evidence type="ECO:0000256" key="3">
    <source>
        <dbReference type="ARBA" id="ARBA00022989"/>
    </source>
</evidence>
<evidence type="ECO:0000256" key="4">
    <source>
        <dbReference type="ARBA" id="ARBA00023136"/>
    </source>
</evidence>
<feature type="transmembrane region" description="Helical" evidence="5">
    <location>
        <begin position="152"/>
        <end position="173"/>
    </location>
</feature>
<evidence type="ECO:0000256" key="5">
    <source>
        <dbReference type="SAM" id="Phobius"/>
    </source>
</evidence>
<feature type="transmembrane region" description="Helical" evidence="5">
    <location>
        <begin position="185"/>
        <end position="206"/>
    </location>
</feature>
<feature type="transmembrane region" description="Helical" evidence="5">
    <location>
        <begin position="108"/>
        <end position="131"/>
    </location>
</feature>
<evidence type="ECO:0000313" key="8">
    <source>
        <dbReference type="Proteomes" id="UP000278475"/>
    </source>
</evidence>
<keyword evidence="3 5" id="KW-1133">Transmembrane helix</keyword>
<feature type="transmembrane region" description="Helical" evidence="5">
    <location>
        <begin position="20"/>
        <end position="44"/>
    </location>
</feature>
<dbReference type="Pfam" id="PF04893">
    <property type="entry name" value="Yip1"/>
    <property type="match status" value="1"/>
</dbReference>